<dbReference type="EMBL" id="JBHULE010000019">
    <property type="protein sequence ID" value="MFD2563716.1"/>
    <property type="molecule type" value="Genomic_DNA"/>
</dbReference>
<proteinExistence type="predicted"/>
<comment type="caution">
    <text evidence="1">The sequence shown here is derived from an EMBL/GenBank/DDBJ whole genome shotgun (WGS) entry which is preliminary data.</text>
</comment>
<evidence type="ECO:0000313" key="1">
    <source>
        <dbReference type="EMBL" id="MFD2563716.1"/>
    </source>
</evidence>
<name>A0ABW5LHE6_9FLAO</name>
<protein>
    <recommendedName>
        <fullName evidence="3">RHS repeat protein</fullName>
    </recommendedName>
</protein>
<gene>
    <name evidence="1" type="ORF">ACFSR1_13630</name>
</gene>
<dbReference type="Proteomes" id="UP001597319">
    <property type="component" value="Unassembled WGS sequence"/>
</dbReference>
<dbReference type="RefSeq" id="WP_378293385.1">
    <property type="nucleotide sequence ID" value="NZ_JBHULE010000019.1"/>
</dbReference>
<evidence type="ECO:0000313" key="2">
    <source>
        <dbReference type="Proteomes" id="UP001597319"/>
    </source>
</evidence>
<accession>A0ABW5LHE6</accession>
<reference evidence="2" key="1">
    <citation type="journal article" date="2019" name="Int. J. Syst. Evol. Microbiol.">
        <title>The Global Catalogue of Microorganisms (GCM) 10K type strain sequencing project: providing services to taxonomists for standard genome sequencing and annotation.</title>
        <authorList>
            <consortium name="The Broad Institute Genomics Platform"/>
            <consortium name="The Broad Institute Genome Sequencing Center for Infectious Disease"/>
            <person name="Wu L."/>
            <person name="Ma J."/>
        </authorList>
    </citation>
    <scope>NUCLEOTIDE SEQUENCE [LARGE SCALE GENOMIC DNA]</scope>
    <source>
        <strain evidence="2">KCTC 52274</strain>
    </source>
</reference>
<keyword evidence="2" id="KW-1185">Reference proteome</keyword>
<evidence type="ECO:0008006" key="3">
    <source>
        <dbReference type="Google" id="ProtNLM"/>
    </source>
</evidence>
<organism evidence="1 2">
    <name type="scientific">Aquimarina rubra</name>
    <dbReference type="NCBI Taxonomy" id="1920033"/>
    <lineage>
        <taxon>Bacteria</taxon>
        <taxon>Pseudomonadati</taxon>
        <taxon>Bacteroidota</taxon>
        <taxon>Flavobacteriia</taxon>
        <taxon>Flavobacteriales</taxon>
        <taxon>Flavobacteriaceae</taxon>
        <taxon>Aquimarina</taxon>
    </lineage>
</organism>
<dbReference type="Gene3D" id="2.180.10.10">
    <property type="entry name" value="RHS repeat-associated core"/>
    <property type="match status" value="1"/>
</dbReference>
<sequence>MKIKITLLFTLLCFQGFSQNIYSTLLHDKGADILANTKVTQITTTITSFTEYGVETKKDVTELNEHHKIASKLRYNDKDSLESKLIRSFDKSGTKSTAAKRETWNKLLGYSSETSKYQYDENGHLIKVIESNNYDIIMREVYIKNNEKGHPISIELRTPESKPIGILETAEYDYSNNTVITKLLDPLGNVLTQAKLIIDGSSIKKENSYSQNIDLIEPHLYEYEYTYDEQKNWVEKTIYKVENGKRNKHQILTRKIKYAS</sequence>